<reference evidence="2" key="2">
    <citation type="submission" date="2021-01" db="EMBL/GenBank/DDBJ databases">
        <authorList>
            <person name="Schikora-Tamarit M.A."/>
        </authorList>
    </citation>
    <scope>NUCLEOTIDE SEQUENCE</scope>
    <source>
        <strain evidence="2">CBS2887</strain>
    </source>
</reference>
<feature type="region of interest" description="Disordered" evidence="1">
    <location>
        <begin position="1"/>
        <end position="23"/>
    </location>
</feature>
<sequence length="83" mass="9303">MPESSKIGPITGISSSNLQQSTNIKHVPEADSHNVLRKLSVQLTNFQRVIDISRLESLLKFELRLEKSTLRNLSFEHSSSLGI</sequence>
<dbReference type="EMBL" id="JAEUBG010002105">
    <property type="protein sequence ID" value="KAH3685163.1"/>
    <property type="molecule type" value="Genomic_DNA"/>
</dbReference>
<name>A0A9P8Q6P5_WICPI</name>
<accession>A0A9P8Q6P5</accession>
<comment type="caution">
    <text evidence="2">The sequence shown here is derived from an EMBL/GenBank/DDBJ whole genome shotgun (WGS) entry which is preliminary data.</text>
</comment>
<gene>
    <name evidence="2" type="ORF">WICPIJ_003856</name>
</gene>
<feature type="compositionally biased region" description="Polar residues" evidence="1">
    <location>
        <begin position="12"/>
        <end position="23"/>
    </location>
</feature>
<proteinExistence type="predicted"/>
<evidence type="ECO:0000313" key="2">
    <source>
        <dbReference type="EMBL" id="KAH3685163.1"/>
    </source>
</evidence>
<dbReference type="AlphaFoldDB" id="A0A9P8Q6P5"/>
<dbReference type="Proteomes" id="UP000774326">
    <property type="component" value="Unassembled WGS sequence"/>
</dbReference>
<organism evidence="2 3">
    <name type="scientific">Wickerhamomyces pijperi</name>
    <name type="common">Yeast</name>
    <name type="synonym">Pichia pijperi</name>
    <dbReference type="NCBI Taxonomy" id="599730"/>
    <lineage>
        <taxon>Eukaryota</taxon>
        <taxon>Fungi</taxon>
        <taxon>Dikarya</taxon>
        <taxon>Ascomycota</taxon>
        <taxon>Saccharomycotina</taxon>
        <taxon>Saccharomycetes</taxon>
        <taxon>Phaffomycetales</taxon>
        <taxon>Wickerhamomycetaceae</taxon>
        <taxon>Wickerhamomyces</taxon>
    </lineage>
</organism>
<keyword evidence="3" id="KW-1185">Reference proteome</keyword>
<evidence type="ECO:0000313" key="3">
    <source>
        <dbReference type="Proteomes" id="UP000774326"/>
    </source>
</evidence>
<evidence type="ECO:0000256" key="1">
    <source>
        <dbReference type="SAM" id="MobiDB-lite"/>
    </source>
</evidence>
<protein>
    <submittedName>
        <fullName evidence="2">Uncharacterized protein</fullName>
    </submittedName>
</protein>
<reference evidence="2" key="1">
    <citation type="journal article" date="2021" name="Open Biol.">
        <title>Shared evolutionary footprints suggest mitochondrial oxidative damage underlies multiple complex I losses in fungi.</title>
        <authorList>
            <person name="Schikora-Tamarit M.A."/>
            <person name="Marcet-Houben M."/>
            <person name="Nosek J."/>
            <person name="Gabaldon T."/>
        </authorList>
    </citation>
    <scope>NUCLEOTIDE SEQUENCE</scope>
    <source>
        <strain evidence="2">CBS2887</strain>
    </source>
</reference>